<evidence type="ECO:0000313" key="2">
    <source>
        <dbReference type="Proteomes" id="UP000436047"/>
    </source>
</evidence>
<sequence>MVMETAKFLIAGRNHFTKSCFSEPCTLFTEQWVFSLFQTKPHETEKRDMVIYGQDITEEILNEFQRLQIFRYSVYLLRFGVQRLHRTTNRIMEDFSI</sequence>
<dbReference type="AlphaFoldDB" id="A0A6N7W0P0"/>
<evidence type="ECO:0000313" key="1">
    <source>
        <dbReference type="EMBL" id="MSS88819.1"/>
    </source>
</evidence>
<protein>
    <submittedName>
        <fullName evidence="1">Uncharacterized protein</fullName>
    </submittedName>
</protein>
<keyword evidence="2" id="KW-1185">Reference proteome</keyword>
<dbReference type="Proteomes" id="UP000436047">
    <property type="component" value="Unassembled WGS sequence"/>
</dbReference>
<reference evidence="1 2" key="1">
    <citation type="submission" date="2019-08" db="EMBL/GenBank/DDBJ databases">
        <title>In-depth cultivation of the pig gut microbiome towards novel bacterial diversity and tailored functional studies.</title>
        <authorList>
            <person name="Wylensek D."/>
            <person name="Hitch T.C.A."/>
            <person name="Clavel T."/>
        </authorList>
    </citation>
    <scope>NUCLEOTIDE SEQUENCE [LARGE SCALE GENOMIC DNA]</scope>
    <source>
        <strain evidence="1 2">WCA-389-WT-23B</strain>
    </source>
</reference>
<proteinExistence type="predicted"/>
<dbReference type="EMBL" id="VUMI01000015">
    <property type="protein sequence ID" value="MSS88819.1"/>
    <property type="molecule type" value="Genomic_DNA"/>
</dbReference>
<comment type="caution">
    <text evidence="1">The sequence shown here is derived from an EMBL/GenBank/DDBJ whole genome shotgun (WGS) entry which is preliminary data.</text>
</comment>
<name>A0A6N7W0P0_9FIRM</name>
<gene>
    <name evidence="1" type="ORF">FYJ45_11075</name>
</gene>
<accession>A0A6N7W0P0</accession>
<organism evidence="1 2">
    <name type="scientific">Eisenbergiella porci</name>
    <dbReference type="NCBI Taxonomy" id="2652274"/>
    <lineage>
        <taxon>Bacteria</taxon>
        <taxon>Bacillati</taxon>
        <taxon>Bacillota</taxon>
        <taxon>Clostridia</taxon>
        <taxon>Lachnospirales</taxon>
        <taxon>Lachnospiraceae</taxon>
        <taxon>Eisenbergiella</taxon>
    </lineage>
</organism>